<dbReference type="AlphaFoldDB" id="A0AAD8YHS6"/>
<gene>
    <name evidence="2" type="ORF">QTG54_003629</name>
</gene>
<dbReference type="Gene3D" id="2.170.270.10">
    <property type="entry name" value="SET domain"/>
    <property type="match status" value="1"/>
</dbReference>
<accession>A0AAD8YHS6</accession>
<proteinExistence type="predicted"/>
<reference evidence="2" key="1">
    <citation type="submission" date="2023-06" db="EMBL/GenBank/DDBJ databases">
        <title>Survivors Of The Sea: Transcriptome response of Skeletonema marinoi to long-term dormancy.</title>
        <authorList>
            <person name="Pinder M.I.M."/>
            <person name="Kourtchenko O."/>
            <person name="Robertson E.K."/>
            <person name="Larsson T."/>
            <person name="Maumus F."/>
            <person name="Osuna-Cruz C.M."/>
            <person name="Vancaester E."/>
            <person name="Stenow R."/>
            <person name="Vandepoele K."/>
            <person name="Ploug H."/>
            <person name="Bruchert V."/>
            <person name="Godhe A."/>
            <person name="Topel M."/>
        </authorList>
    </citation>
    <scope>NUCLEOTIDE SEQUENCE</scope>
    <source>
        <strain evidence="2">R05AC</strain>
    </source>
</reference>
<feature type="region of interest" description="Disordered" evidence="1">
    <location>
        <begin position="79"/>
        <end position="101"/>
    </location>
</feature>
<dbReference type="EMBL" id="JATAAI010000005">
    <property type="protein sequence ID" value="KAK1745705.1"/>
    <property type="molecule type" value="Genomic_DNA"/>
</dbReference>
<evidence type="ECO:0000313" key="3">
    <source>
        <dbReference type="Proteomes" id="UP001224775"/>
    </source>
</evidence>
<dbReference type="SUPFAM" id="SSF82199">
    <property type="entry name" value="SET domain"/>
    <property type="match status" value="1"/>
</dbReference>
<evidence type="ECO:0008006" key="4">
    <source>
        <dbReference type="Google" id="ProtNLM"/>
    </source>
</evidence>
<feature type="compositionally biased region" description="Polar residues" evidence="1">
    <location>
        <begin position="91"/>
        <end position="101"/>
    </location>
</feature>
<dbReference type="InterPro" id="IPR046341">
    <property type="entry name" value="SET_dom_sf"/>
</dbReference>
<comment type="caution">
    <text evidence="2">The sequence shown here is derived from an EMBL/GenBank/DDBJ whole genome shotgun (WGS) entry which is preliminary data.</text>
</comment>
<dbReference type="Proteomes" id="UP001224775">
    <property type="component" value="Unassembled WGS sequence"/>
</dbReference>
<protein>
    <recommendedName>
        <fullName evidence="4">SET domain-containing protein</fullName>
    </recommendedName>
</protein>
<evidence type="ECO:0000313" key="2">
    <source>
        <dbReference type="EMBL" id="KAK1745705.1"/>
    </source>
</evidence>
<name>A0AAD8YHS6_9STRA</name>
<evidence type="ECO:0000256" key="1">
    <source>
        <dbReference type="SAM" id="MobiDB-lite"/>
    </source>
</evidence>
<sequence>MIVWLGVWRAATKYRPKKNKSSFTLDQALLRTDDAFKKNNFGILDALHSSIGEGEGVYPCAALLNHSCAPNAILRYKLDSGDNGGKEERSTIQLPSTLFAR</sequence>
<organism evidence="2 3">
    <name type="scientific">Skeletonema marinoi</name>
    <dbReference type="NCBI Taxonomy" id="267567"/>
    <lineage>
        <taxon>Eukaryota</taxon>
        <taxon>Sar</taxon>
        <taxon>Stramenopiles</taxon>
        <taxon>Ochrophyta</taxon>
        <taxon>Bacillariophyta</taxon>
        <taxon>Coscinodiscophyceae</taxon>
        <taxon>Thalassiosirophycidae</taxon>
        <taxon>Thalassiosirales</taxon>
        <taxon>Skeletonemataceae</taxon>
        <taxon>Skeletonema</taxon>
        <taxon>Skeletonema marinoi-dohrnii complex</taxon>
    </lineage>
</organism>
<keyword evidence="3" id="KW-1185">Reference proteome</keyword>
<feature type="compositionally biased region" description="Basic and acidic residues" evidence="1">
    <location>
        <begin position="79"/>
        <end position="90"/>
    </location>
</feature>